<dbReference type="Proteomes" id="UP000095751">
    <property type="component" value="Unassembled WGS sequence"/>
</dbReference>
<dbReference type="EMBL" id="KV784353">
    <property type="protein sequence ID" value="OEU23496.1"/>
    <property type="molecule type" value="Genomic_DNA"/>
</dbReference>
<feature type="transmembrane region" description="Helical" evidence="2">
    <location>
        <begin position="643"/>
        <end position="665"/>
    </location>
</feature>
<keyword evidence="2" id="KW-0472">Membrane</keyword>
<dbReference type="SUPFAM" id="SSF81321">
    <property type="entry name" value="Family A G protein-coupled receptor-like"/>
    <property type="match status" value="1"/>
</dbReference>
<protein>
    <submittedName>
        <fullName evidence="3">Uncharacterized protein</fullName>
    </submittedName>
</protein>
<evidence type="ECO:0000256" key="2">
    <source>
        <dbReference type="SAM" id="Phobius"/>
    </source>
</evidence>
<proteinExistence type="predicted"/>
<dbReference type="InParanoid" id="A0A1E7FZC5"/>
<keyword evidence="2" id="KW-0812">Transmembrane</keyword>
<reference evidence="3 4" key="1">
    <citation type="submission" date="2016-09" db="EMBL/GenBank/DDBJ databases">
        <title>Extensive genetic diversity and differential bi-allelic expression allows diatom success in the polar Southern Ocean.</title>
        <authorList>
            <consortium name="DOE Joint Genome Institute"/>
            <person name="Mock T."/>
            <person name="Otillar R.P."/>
            <person name="Strauss J."/>
            <person name="Dupont C."/>
            <person name="Frickenhaus S."/>
            <person name="Maumus F."/>
            <person name="Mcmullan M."/>
            <person name="Sanges R."/>
            <person name="Schmutz J."/>
            <person name="Toseland A."/>
            <person name="Valas R."/>
            <person name="Veluchamy A."/>
            <person name="Ward B.J."/>
            <person name="Allen A."/>
            <person name="Barry K."/>
            <person name="Falciatore A."/>
            <person name="Ferrante M."/>
            <person name="Fortunato A.E."/>
            <person name="Gloeckner G."/>
            <person name="Gruber A."/>
            <person name="Hipkin R."/>
            <person name="Janech M."/>
            <person name="Kroth P."/>
            <person name="Leese F."/>
            <person name="Lindquist E."/>
            <person name="Lyon B.R."/>
            <person name="Martin J."/>
            <person name="Mayer C."/>
            <person name="Parker M."/>
            <person name="Quesneville H."/>
            <person name="Raymond J."/>
            <person name="Uhlig C."/>
            <person name="Valentin K.U."/>
            <person name="Worden A.Z."/>
            <person name="Armbrust E.V."/>
            <person name="Bowler C."/>
            <person name="Green B."/>
            <person name="Moulton V."/>
            <person name="Van Oosterhout C."/>
            <person name="Grigoriev I."/>
        </authorList>
    </citation>
    <scope>NUCLEOTIDE SEQUENCE [LARGE SCALE GENOMIC DNA]</scope>
    <source>
        <strain evidence="3 4">CCMP1102</strain>
    </source>
</reference>
<evidence type="ECO:0000313" key="3">
    <source>
        <dbReference type="EMBL" id="OEU23496.1"/>
    </source>
</evidence>
<evidence type="ECO:0000313" key="4">
    <source>
        <dbReference type="Proteomes" id="UP000095751"/>
    </source>
</evidence>
<feature type="transmembrane region" description="Helical" evidence="2">
    <location>
        <begin position="611"/>
        <end position="631"/>
    </location>
</feature>
<gene>
    <name evidence="3" type="ORF">FRACYDRAFT_233665</name>
</gene>
<feature type="compositionally biased region" description="Basic and acidic residues" evidence="1">
    <location>
        <begin position="100"/>
        <end position="126"/>
    </location>
</feature>
<feature type="transmembrane region" description="Helical" evidence="2">
    <location>
        <begin position="528"/>
        <end position="550"/>
    </location>
</feature>
<accession>A0A1E7FZC5</accession>
<feature type="transmembrane region" description="Helical" evidence="2">
    <location>
        <begin position="477"/>
        <end position="500"/>
    </location>
</feature>
<keyword evidence="2" id="KW-1133">Transmembrane helix</keyword>
<dbReference type="KEGG" id="fcy:FRACYDRAFT_233665"/>
<feature type="transmembrane region" description="Helical" evidence="2">
    <location>
        <begin position="434"/>
        <end position="456"/>
    </location>
</feature>
<feature type="region of interest" description="Disordered" evidence="1">
    <location>
        <begin position="100"/>
        <end position="133"/>
    </location>
</feature>
<feature type="transmembrane region" description="Helical" evidence="2">
    <location>
        <begin position="690"/>
        <end position="710"/>
    </location>
</feature>
<organism evidence="3 4">
    <name type="scientific">Fragilariopsis cylindrus CCMP1102</name>
    <dbReference type="NCBI Taxonomy" id="635003"/>
    <lineage>
        <taxon>Eukaryota</taxon>
        <taxon>Sar</taxon>
        <taxon>Stramenopiles</taxon>
        <taxon>Ochrophyta</taxon>
        <taxon>Bacillariophyta</taxon>
        <taxon>Bacillariophyceae</taxon>
        <taxon>Bacillariophycidae</taxon>
        <taxon>Bacillariales</taxon>
        <taxon>Bacillariaceae</taxon>
        <taxon>Fragilariopsis</taxon>
    </lineage>
</organism>
<dbReference type="OrthoDB" id="48325at2759"/>
<sequence>MTVESQQDYDECDESKCRSNGWDIFGWGYPRYDCYAESQKEEELLCANGYEGRIINSEDKKEVVYNYLDDDAAINDNSGNPNVTIAKLYYTCCPKGYNKDHKANSRHCSDPMRMQTMHDEDSNKNDDENENNGGNLCIHTDNNRCDNSSMPCHDDKQKYPREMAISAFYPETYVCCDSFINETNGIIEKDDDGEYDGNDDGDVCDESKCISKIFSWNQGSYSCWGGGPETILPFRCKDGYIGRTIDTEYTFLWTITQSNSFNLSYYTCCPPDFLSEFPVKRHCSDSATFPNTGNLACDLASTLKYPREMETQYNFNATNTSKTDTYVCCDNEIDKRNETEIDYLDETECIPICYANDMSRCMVQSNRFGRLEAMVCSHEDNIFNFPRKVEVQTIEFDYGNTKSIDFTLYECCRTKTDGPFIKDHGFNITVWPQLVVSSLALLFSAVLISGLSIGMIKKSRNLRRRQHQQQGNNGFNYYLILLTIPDLVLNAFLILLYVSYINQFYISELPGYVVYGFRQDGVVIPFDYAIIFGCSTANLWMNAVIAHAVFDLLKKSHQGVRVKPPTIKKATFQGVIVYLYALIIFFAHFFLDGKMNMNIAAPRTIYFMLSAGFPIMYLCYVCIIIWYRGLVPSLGGRLREISLYFFRIIFVFLVIWLPSLALMLWNGPVRTRDIVQFDQELSTKQSNSSLFPAGLLLCAIQSIVSTGMALTKTDVRKCVIDLLTLSYCRRCDKVQEDSSLNGRREED</sequence>
<feature type="transmembrane region" description="Helical" evidence="2">
    <location>
        <begin position="570"/>
        <end position="591"/>
    </location>
</feature>
<name>A0A1E7FZC5_9STRA</name>
<dbReference type="AlphaFoldDB" id="A0A1E7FZC5"/>
<evidence type="ECO:0000256" key="1">
    <source>
        <dbReference type="SAM" id="MobiDB-lite"/>
    </source>
</evidence>
<keyword evidence="4" id="KW-1185">Reference proteome</keyword>